<dbReference type="InterPro" id="IPR046848">
    <property type="entry name" value="E_motif"/>
</dbReference>
<evidence type="ECO:0000313" key="16">
    <source>
        <dbReference type="Proteomes" id="UP000257109"/>
    </source>
</evidence>
<dbReference type="InterPro" id="IPR020103">
    <property type="entry name" value="PsdUridine_synth_cat_dom_sf"/>
</dbReference>
<comment type="catalytic activity">
    <reaction evidence="1">
        <text>a uridine in mRNA = a pseudouridine in mRNA</text>
        <dbReference type="Rhea" id="RHEA:56644"/>
        <dbReference type="Rhea" id="RHEA-COMP:14658"/>
        <dbReference type="Rhea" id="RHEA-COMP:14659"/>
        <dbReference type="ChEBI" id="CHEBI:65314"/>
        <dbReference type="ChEBI" id="CHEBI:65315"/>
    </reaction>
</comment>
<feature type="repeat" description="PPR" evidence="12">
    <location>
        <begin position="487"/>
        <end position="521"/>
    </location>
</feature>
<dbReference type="GO" id="GO:0009982">
    <property type="term" value="F:pseudouridine synthase activity"/>
    <property type="evidence" value="ECO:0007669"/>
    <property type="project" value="InterPro"/>
</dbReference>
<comment type="catalytic activity">
    <reaction evidence="9">
        <text>a uridine in tRNA = a pseudouridine in tRNA</text>
        <dbReference type="Rhea" id="RHEA:54572"/>
        <dbReference type="Rhea" id="RHEA-COMP:13339"/>
        <dbReference type="Rhea" id="RHEA-COMP:13934"/>
        <dbReference type="ChEBI" id="CHEBI:65314"/>
        <dbReference type="ChEBI" id="CHEBI:65315"/>
    </reaction>
</comment>
<evidence type="ECO:0000313" key="15">
    <source>
        <dbReference type="EMBL" id="RDY07390.1"/>
    </source>
</evidence>
<dbReference type="FunFam" id="1.25.40.10:FF:000955">
    <property type="entry name" value="Tetratricopeptide repeat (TPR)-like superfamily protein"/>
    <property type="match status" value="1"/>
</dbReference>
<feature type="repeat" description="PPR" evidence="12">
    <location>
        <begin position="386"/>
        <end position="420"/>
    </location>
</feature>
<gene>
    <name evidence="15" type="primary">PCMP-E19</name>
    <name evidence="15" type="ORF">CR513_08507</name>
</gene>
<dbReference type="InterPro" id="IPR020097">
    <property type="entry name" value="PsdUridine_synth_TruA_a/b_dom"/>
</dbReference>
<evidence type="ECO:0000256" key="10">
    <source>
        <dbReference type="PIRSR" id="PIRSR641708-1"/>
    </source>
</evidence>
<feature type="repeat" description="PPR" evidence="12">
    <location>
        <begin position="74"/>
        <end position="111"/>
    </location>
</feature>
<feature type="domain" description="Pseudouridine synthase I TruA alpha/beta" evidence="14">
    <location>
        <begin position="1046"/>
        <end position="1151"/>
    </location>
</feature>
<dbReference type="InterPro" id="IPR011990">
    <property type="entry name" value="TPR-like_helical_dom_sf"/>
</dbReference>
<keyword evidence="16" id="KW-1185">Reference proteome</keyword>
<comment type="caution">
    <text evidence="15">The sequence shown here is derived from an EMBL/GenBank/DDBJ whole genome shotgun (WGS) entry which is preliminary data.</text>
</comment>
<dbReference type="SUPFAM" id="SSF55120">
    <property type="entry name" value="Pseudouridine synthase"/>
    <property type="match status" value="1"/>
</dbReference>
<dbReference type="GO" id="GO:0005634">
    <property type="term" value="C:nucleus"/>
    <property type="evidence" value="ECO:0007669"/>
    <property type="project" value="UniProtKB-SubCell"/>
</dbReference>
<evidence type="ECO:0000256" key="6">
    <source>
        <dbReference type="ARBA" id="ARBA00022737"/>
    </source>
</evidence>
<evidence type="ECO:0000256" key="13">
    <source>
        <dbReference type="SAM" id="MobiDB-lite"/>
    </source>
</evidence>
<evidence type="ECO:0000256" key="3">
    <source>
        <dbReference type="ARBA" id="ARBA00009375"/>
    </source>
</evidence>
<dbReference type="Gene3D" id="1.25.40.10">
    <property type="entry name" value="Tetratricopeptide repeat domain"/>
    <property type="match status" value="5"/>
</dbReference>
<dbReference type="PANTHER" id="PTHR47926:SF521">
    <property type="entry name" value="PENTATRICOPEPTIDE REPEAT-CONTAINING PROTEIN"/>
    <property type="match status" value="1"/>
</dbReference>
<evidence type="ECO:0000256" key="9">
    <source>
        <dbReference type="ARBA" id="ARBA00036943"/>
    </source>
</evidence>
<dbReference type="InterPro" id="IPR020094">
    <property type="entry name" value="TruA/RsuA/RluB/E/F_N"/>
</dbReference>
<feature type="repeat" description="PPR" evidence="12">
    <location>
        <begin position="147"/>
        <end position="181"/>
    </location>
</feature>
<dbReference type="NCBIfam" id="TIGR00071">
    <property type="entry name" value="hisT_truA"/>
    <property type="match status" value="1"/>
</dbReference>
<dbReference type="FunFam" id="1.25.40.10:FF:000158">
    <property type="entry name" value="pentatricopeptide repeat-containing protein At2g33680"/>
    <property type="match status" value="1"/>
</dbReference>
<evidence type="ECO:0000256" key="7">
    <source>
        <dbReference type="ARBA" id="ARBA00023235"/>
    </source>
</evidence>
<dbReference type="InterPro" id="IPR046960">
    <property type="entry name" value="PPR_At4g14850-like_plant"/>
</dbReference>
<dbReference type="InterPro" id="IPR002885">
    <property type="entry name" value="PPR_rpt"/>
</dbReference>
<protein>
    <submittedName>
        <fullName evidence="15">Pentatricopeptide repeat-containing protein</fullName>
    </submittedName>
</protein>
<dbReference type="Proteomes" id="UP000257109">
    <property type="component" value="Unassembled WGS sequence"/>
</dbReference>
<dbReference type="Gene3D" id="3.30.70.660">
    <property type="entry name" value="Pseudouridine synthase I, catalytic domain, C-terminal subdomain"/>
    <property type="match status" value="1"/>
</dbReference>
<dbReference type="FunFam" id="1.25.40.10:FF:000031">
    <property type="entry name" value="Pentatricopeptide repeat-containing protein mitochondrial"/>
    <property type="match status" value="1"/>
</dbReference>
<feature type="region of interest" description="Disordered" evidence="13">
    <location>
        <begin position="716"/>
        <end position="752"/>
    </location>
</feature>
<feature type="active site" description="Nucleophile" evidence="10">
    <location>
        <position position="819"/>
    </location>
</feature>
<feature type="repeat" description="PPR" evidence="12">
    <location>
        <begin position="285"/>
        <end position="319"/>
    </location>
</feature>
<comment type="similarity">
    <text evidence="3">Belongs to the tRNA pseudouridine synthase TruA family.</text>
</comment>
<dbReference type="GO" id="GO:0031119">
    <property type="term" value="P:tRNA pseudouridine synthesis"/>
    <property type="evidence" value="ECO:0007669"/>
    <property type="project" value="InterPro"/>
</dbReference>
<accession>A0A371HX70</accession>
<evidence type="ECO:0000256" key="5">
    <source>
        <dbReference type="ARBA" id="ARBA00022694"/>
    </source>
</evidence>
<dbReference type="InterPro" id="IPR020095">
    <property type="entry name" value="PsdUridine_synth_TruA_C"/>
</dbReference>
<evidence type="ECO:0000256" key="2">
    <source>
        <dbReference type="ARBA" id="ARBA00004123"/>
    </source>
</evidence>
<evidence type="ECO:0000256" key="11">
    <source>
        <dbReference type="PIRSR" id="PIRSR641708-2"/>
    </source>
</evidence>
<proteinExistence type="inferred from homology"/>
<reference evidence="15" key="1">
    <citation type="submission" date="2018-05" db="EMBL/GenBank/DDBJ databases">
        <title>Draft genome of Mucuna pruriens seed.</title>
        <authorList>
            <person name="Nnadi N.E."/>
            <person name="Vos R."/>
            <person name="Hasami M.H."/>
            <person name="Devisetty U.K."/>
            <person name="Aguiy J.C."/>
        </authorList>
    </citation>
    <scope>NUCLEOTIDE SEQUENCE [LARGE SCALE GENOMIC DNA]</scope>
    <source>
        <strain evidence="15">JCA_2017</strain>
    </source>
</reference>
<dbReference type="Pfam" id="PF01535">
    <property type="entry name" value="PPR"/>
    <property type="match status" value="4"/>
</dbReference>
<dbReference type="PANTHER" id="PTHR47926">
    <property type="entry name" value="PENTATRICOPEPTIDE REPEAT-CONTAINING PROTEIN"/>
    <property type="match status" value="1"/>
</dbReference>
<dbReference type="Pfam" id="PF01416">
    <property type="entry name" value="PseudoU_synth_1"/>
    <property type="match status" value="1"/>
</dbReference>
<dbReference type="InterPro" id="IPR001406">
    <property type="entry name" value="PsdUridine_synth_TruA"/>
</dbReference>
<dbReference type="Pfam" id="PF13041">
    <property type="entry name" value="PPR_2"/>
    <property type="match status" value="3"/>
</dbReference>
<dbReference type="GO" id="GO:0003723">
    <property type="term" value="F:RNA binding"/>
    <property type="evidence" value="ECO:0007669"/>
    <property type="project" value="InterPro"/>
</dbReference>
<evidence type="ECO:0000256" key="12">
    <source>
        <dbReference type="PROSITE-ProRule" id="PRU00708"/>
    </source>
</evidence>
<evidence type="ECO:0000256" key="1">
    <source>
        <dbReference type="ARBA" id="ARBA00001166"/>
    </source>
</evidence>
<dbReference type="FunFam" id="3.30.70.660:FF:000002">
    <property type="entry name" value="tRNA pseudouridine synthase"/>
    <property type="match status" value="1"/>
</dbReference>
<feature type="compositionally biased region" description="Basic and acidic residues" evidence="13">
    <location>
        <begin position="1247"/>
        <end position="1262"/>
    </location>
</feature>
<dbReference type="FunFam" id="3.30.70.580:FF:000002">
    <property type="entry name" value="tRNA pseudouridine synthase"/>
    <property type="match status" value="1"/>
</dbReference>
<dbReference type="FunFam" id="1.25.40.10:FF:000687">
    <property type="entry name" value="Pentatricopeptide repeat-containing protein At4g33170"/>
    <property type="match status" value="1"/>
</dbReference>
<evidence type="ECO:0000256" key="8">
    <source>
        <dbReference type="ARBA" id="ARBA00023242"/>
    </source>
</evidence>
<dbReference type="GO" id="GO:0099402">
    <property type="term" value="P:plant organ development"/>
    <property type="evidence" value="ECO:0007669"/>
    <property type="project" value="UniProtKB-ARBA"/>
</dbReference>
<keyword evidence="5" id="KW-0819">tRNA processing</keyword>
<feature type="binding site" evidence="11">
    <location>
        <position position="875"/>
    </location>
    <ligand>
        <name>substrate</name>
    </ligand>
</feature>
<feature type="region of interest" description="Disordered" evidence="13">
    <location>
        <begin position="1219"/>
        <end position="1292"/>
    </location>
</feature>
<keyword evidence="7" id="KW-0413">Isomerase</keyword>
<dbReference type="Gene3D" id="3.30.70.580">
    <property type="entry name" value="Pseudouridine synthase I, catalytic domain, N-terminal subdomain"/>
    <property type="match status" value="1"/>
</dbReference>
<name>A0A371HX70_MUCPR</name>
<dbReference type="Pfam" id="PF20431">
    <property type="entry name" value="E_motif"/>
    <property type="match status" value="1"/>
</dbReference>
<dbReference type="NCBIfam" id="TIGR00756">
    <property type="entry name" value="PPR"/>
    <property type="match status" value="5"/>
</dbReference>
<dbReference type="EMBL" id="QJKJ01001477">
    <property type="protein sequence ID" value="RDY07390.1"/>
    <property type="molecule type" value="Genomic_DNA"/>
</dbReference>
<keyword evidence="6" id="KW-0677">Repeat</keyword>
<evidence type="ECO:0000256" key="4">
    <source>
        <dbReference type="ARBA" id="ARBA00022664"/>
    </source>
</evidence>
<comment type="subcellular location">
    <subcellularLocation>
        <location evidence="2">Nucleus</location>
    </subcellularLocation>
</comment>
<dbReference type="STRING" id="157652.A0A371HX70"/>
<dbReference type="InterPro" id="IPR041708">
    <property type="entry name" value="PUS1/PUS2-like"/>
</dbReference>
<sequence>MPLPLPPQHLQVLRVLVHCTHHKELRKGRALHARILRNGSFSSTHLANTLLNLYAKCGLFSKANLVFDNIVNKDVVSWNCLINAFSQQQARSPSSFALHLFRRMMARATVPNAHTFAGVFTAASTLSDARAGRQAHALAVKTACSHDVFAASSLLNMYCKTGFVSEARDLFDGMPERNTVSWATMISGYASLELADEAIELFELMRHGEEGEIENENENEFVLTSVLSALTCHVFVHTGRQAHSLAMKNGLVSFVSVGNALVTMYAKCGSLEDALRTFELSGNKNSITWSAMVTGFAQSGDADKALKLFYDMHHSGVLPSEFTLVGVINACSDVCAIVEGKQIHGYSLKLGYELQLYVLSALVDMYAKCGSIGDARKGFEYIQQPDVVLWTSIITGYVQNGDYEGALNLYGKMQMGRVIPNDLTMASVLKACSSLAALDQGRQMHAGIIKYGFSLEVPIGSALSAMYAKCGSLDDGYRIFWRMPARDVISWNAMISGLSQNGRGSEALELFEEMCLEGTKPDNVTFVNLLSACSHMGLVDRGWVYFKMMFDEFNIAPTVEHYACMVDILSRAGKLNEAKDFIESATVDHGLCLWRILLGACKNHRNYDLGIYTALGKWEDVERVRGMMKARGVTKEPGCSWIELKSLTHVFVVGDNMHPQIDEIRLGLKLLTKLMKDEGYQPLLDSLPPETISDDLKDQEGSHEIQLRVCDTMLTTSSLPPPPPIAADEPEPKKLKMSTTTSDDEECTTATGTKKRYKRRKVAIFFAYCGVGYQGMQKNPGAKTIEGDLEEALYMSGAVPEQDRGIPKRYDWARSARTDKGVSAVGQVVSGRFYIDPPGLVDRLNTNLPSQIRIFGYRRATASFNAKKFCDRRRYVYLIPVFALDPSCHRDRETVMASLGSENELVKCLECSERGRKVVGLVGNRKHNLELEAMDVEAGISSNREAILDSSVTEEMEFSLSKGHDNHLNEESGNDNKGKVLVDGVNSKTDVETVIPVQDEGMPLNDESVNNSNILEEEKVNGEDKSTNGSGFCYGEKERERFNEILKNFVGTHNFHNFTTRTKAEDPAARRYIISFHANTTLVVEGMEFVKCEVVGQSFMLHQIRKMIGMAVAIMRNCAPESLINKALQQDVNINVPTAPEVGLYLDECFFSSYNQKWKDSHEELSMKAYEKEAEEFKMKYIYSHIASTEQKDGTVGLWLHSLNHRNYPDLRIVNEEAITDNKSADPEEAITDNKSAVPEEAITDNKSTDPKEAITDNKSVDPEEAITDNKSAVPEEAITDNKSADPEVVTE</sequence>
<dbReference type="OrthoDB" id="1879995at2759"/>
<dbReference type="GO" id="GO:0006397">
    <property type="term" value="P:mRNA processing"/>
    <property type="evidence" value="ECO:0007669"/>
    <property type="project" value="UniProtKB-KW"/>
</dbReference>
<keyword evidence="4" id="KW-0507">mRNA processing</keyword>
<keyword evidence="8" id="KW-0539">Nucleus</keyword>
<organism evidence="15 16">
    <name type="scientific">Mucuna pruriens</name>
    <name type="common">Velvet bean</name>
    <name type="synonym">Dolichos pruriens</name>
    <dbReference type="NCBI Taxonomy" id="157652"/>
    <lineage>
        <taxon>Eukaryota</taxon>
        <taxon>Viridiplantae</taxon>
        <taxon>Streptophyta</taxon>
        <taxon>Embryophyta</taxon>
        <taxon>Tracheophyta</taxon>
        <taxon>Spermatophyta</taxon>
        <taxon>Magnoliopsida</taxon>
        <taxon>eudicotyledons</taxon>
        <taxon>Gunneridae</taxon>
        <taxon>Pentapetalae</taxon>
        <taxon>rosids</taxon>
        <taxon>fabids</taxon>
        <taxon>Fabales</taxon>
        <taxon>Fabaceae</taxon>
        <taxon>Papilionoideae</taxon>
        <taxon>50 kb inversion clade</taxon>
        <taxon>NPAAA clade</taxon>
        <taxon>indigoferoid/millettioid clade</taxon>
        <taxon>Phaseoleae</taxon>
        <taxon>Mucuna</taxon>
    </lineage>
</organism>
<evidence type="ECO:0000259" key="14">
    <source>
        <dbReference type="Pfam" id="PF01416"/>
    </source>
</evidence>
<dbReference type="CDD" id="cd02568">
    <property type="entry name" value="PseudoU_synth_PUS1_PUS2"/>
    <property type="match status" value="1"/>
</dbReference>
<dbReference type="PROSITE" id="PS51375">
    <property type="entry name" value="PPR"/>
    <property type="match status" value="5"/>
</dbReference>
<feature type="non-terminal residue" evidence="15">
    <location>
        <position position="1"/>
    </location>
</feature>